<comment type="caution">
    <text evidence="2">The sequence shown here is derived from an EMBL/GenBank/DDBJ whole genome shotgun (WGS) entry which is preliminary data.</text>
</comment>
<keyword evidence="3" id="KW-1185">Reference proteome</keyword>
<dbReference type="AlphaFoldDB" id="A0A392S8P7"/>
<feature type="region of interest" description="Disordered" evidence="1">
    <location>
        <begin position="1"/>
        <end position="44"/>
    </location>
</feature>
<feature type="compositionally biased region" description="Basic residues" evidence="1">
    <location>
        <begin position="1"/>
        <end position="12"/>
    </location>
</feature>
<proteinExistence type="predicted"/>
<protein>
    <submittedName>
        <fullName evidence="2">Uncharacterized protein</fullName>
    </submittedName>
</protein>
<evidence type="ECO:0000313" key="2">
    <source>
        <dbReference type="EMBL" id="MCI45059.1"/>
    </source>
</evidence>
<sequence>MRNRSNNRRTQHQNRSLELVDDDKSENATGTSPNRKKPELVPAA</sequence>
<name>A0A392S8P7_9FABA</name>
<evidence type="ECO:0000256" key="1">
    <source>
        <dbReference type="SAM" id="MobiDB-lite"/>
    </source>
</evidence>
<evidence type="ECO:0000313" key="3">
    <source>
        <dbReference type="Proteomes" id="UP000265520"/>
    </source>
</evidence>
<reference evidence="2 3" key="1">
    <citation type="journal article" date="2018" name="Front. Plant Sci.">
        <title>Red Clover (Trifolium pratense) and Zigzag Clover (T. medium) - A Picture of Genomic Similarities and Differences.</title>
        <authorList>
            <person name="Dluhosova J."/>
            <person name="Istvanek J."/>
            <person name="Nedelnik J."/>
            <person name="Repkova J."/>
        </authorList>
    </citation>
    <scope>NUCLEOTIDE SEQUENCE [LARGE SCALE GENOMIC DNA]</scope>
    <source>
        <strain evidence="3">cv. 10/8</strain>
        <tissue evidence="2">Leaf</tissue>
    </source>
</reference>
<dbReference type="EMBL" id="LXQA010339064">
    <property type="protein sequence ID" value="MCI45059.1"/>
    <property type="molecule type" value="Genomic_DNA"/>
</dbReference>
<dbReference type="Proteomes" id="UP000265520">
    <property type="component" value="Unassembled WGS sequence"/>
</dbReference>
<organism evidence="2 3">
    <name type="scientific">Trifolium medium</name>
    <dbReference type="NCBI Taxonomy" id="97028"/>
    <lineage>
        <taxon>Eukaryota</taxon>
        <taxon>Viridiplantae</taxon>
        <taxon>Streptophyta</taxon>
        <taxon>Embryophyta</taxon>
        <taxon>Tracheophyta</taxon>
        <taxon>Spermatophyta</taxon>
        <taxon>Magnoliopsida</taxon>
        <taxon>eudicotyledons</taxon>
        <taxon>Gunneridae</taxon>
        <taxon>Pentapetalae</taxon>
        <taxon>rosids</taxon>
        <taxon>fabids</taxon>
        <taxon>Fabales</taxon>
        <taxon>Fabaceae</taxon>
        <taxon>Papilionoideae</taxon>
        <taxon>50 kb inversion clade</taxon>
        <taxon>NPAAA clade</taxon>
        <taxon>Hologalegina</taxon>
        <taxon>IRL clade</taxon>
        <taxon>Trifolieae</taxon>
        <taxon>Trifolium</taxon>
    </lineage>
</organism>
<accession>A0A392S8P7</accession>